<name>A0A1J7J6S4_9PEZI</name>
<evidence type="ECO:0000313" key="2">
    <source>
        <dbReference type="EMBL" id="OIW23194.1"/>
    </source>
</evidence>
<sequence length="259" mass="29095">MTDAETGHRSRSLAVEEGTMIQLAQPHVCAEEPASVHGPDHLQNPFRLPPATTWNLLAAPSFRDRLGDLICIDVSQQTCAASIAWMPDRLILPFSSPQAVASVTGHCRPTYLLLELGRHYDRDRWTGNPSTITIYNETSMNLRDAAVPRTPIDITVWLRRTLLATLRHPRTFLAGAKITAIRCRLSGVGGAMLSWLGLSWLGLLPWPYAWYVWSGKVSYIHFSTPFHHLFVLLLLFSRQTSAAISTMFHVDETRKGRRL</sequence>
<keyword evidence="3" id="KW-1185">Reference proteome</keyword>
<protein>
    <submittedName>
        <fullName evidence="2">Uncharacterized protein</fullName>
    </submittedName>
</protein>
<dbReference type="EMBL" id="KV875108">
    <property type="protein sequence ID" value="OIW23194.1"/>
    <property type="molecule type" value="Genomic_DNA"/>
</dbReference>
<reference evidence="2 3" key="1">
    <citation type="submission" date="2016-10" db="EMBL/GenBank/DDBJ databases">
        <title>Draft genome sequence of Coniochaeta ligniaria NRRL30616, a lignocellulolytic fungus for bioabatement of inhibitors in plant biomass hydrolysates.</title>
        <authorList>
            <consortium name="DOE Joint Genome Institute"/>
            <person name="Jimenez D.J."/>
            <person name="Hector R.E."/>
            <person name="Riley R."/>
            <person name="Sun H."/>
            <person name="Grigoriev I.V."/>
            <person name="Van Elsas J.D."/>
            <person name="Nichols N.N."/>
        </authorList>
    </citation>
    <scope>NUCLEOTIDE SEQUENCE [LARGE SCALE GENOMIC DNA]</scope>
    <source>
        <strain evidence="2 3">NRRL 30616</strain>
    </source>
</reference>
<gene>
    <name evidence="2" type="ORF">CONLIGDRAFT_674628</name>
</gene>
<accession>A0A1J7J6S4</accession>
<dbReference type="AlphaFoldDB" id="A0A1J7J6S4"/>
<dbReference type="Proteomes" id="UP000182658">
    <property type="component" value="Unassembled WGS sequence"/>
</dbReference>
<evidence type="ECO:0000313" key="3">
    <source>
        <dbReference type="Proteomes" id="UP000182658"/>
    </source>
</evidence>
<feature type="transmembrane region" description="Helical" evidence="1">
    <location>
        <begin position="185"/>
        <end position="206"/>
    </location>
</feature>
<keyword evidence="1" id="KW-0472">Membrane</keyword>
<evidence type="ECO:0000256" key="1">
    <source>
        <dbReference type="SAM" id="Phobius"/>
    </source>
</evidence>
<keyword evidence="1" id="KW-0812">Transmembrane</keyword>
<keyword evidence="1" id="KW-1133">Transmembrane helix</keyword>
<proteinExistence type="predicted"/>
<dbReference type="InParanoid" id="A0A1J7J6S4"/>
<organism evidence="2 3">
    <name type="scientific">Coniochaeta ligniaria NRRL 30616</name>
    <dbReference type="NCBI Taxonomy" id="1408157"/>
    <lineage>
        <taxon>Eukaryota</taxon>
        <taxon>Fungi</taxon>
        <taxon>Dikarya</taxon>
        <taxon>Ascomycota</taxon>
        <taxon>Pezizomycotina</taxon>
        <taxon>Sordariomycetes</taxon>
        <taxon>Sordariomycetidae</taxon>
        <taxon>Coniochaetales</taxon>
        <taxon>Coniochaetaceae</taxon>
        <taxon>Coniochaeta</taxon>
    </lineage>
</organism>